<dbReference type="AlphaFoldDB" id="A0AA40CNI8"/>
<evidence type="ECO:0000313" key="1">
    <source>
        <dbReference type="EMBL" id="KAK0645576.1"/>
    </source>
</evidence>
<dbReference type="EMBL" id="JAULSV010000004">
    <property type="protein sequence ID" value="KAK0645576.1"/>
    <property type="molecule type" value="Genomic_DNA"/>
</dbReference>
<gene>
    <name evidence="1" type="ORF">B0T16DRAFT_457590</name>
</gene>
<dbReference type="Proteomes" id="UP001174936">
    <property type="component" value="Unassembled WGS sequence"/>
</dbReference>
<organism evidence="1 2">
    <name type="scientific">Cercophora newfieldiana</name>
    <dbReference type="NCBI Taxonomy" id="92897"/>
    <lineage>
        <taxon>Eukaryota</taxon>
        <taxon>Fungi</taxon>
        <taxon>Dikarya</taxon>
        <taxon>Ascomycota</taxon>
        <taxon>Pezizomycotina</taxon>
        <taxon>Sordariomycetes</taxon>
        <taxon>Sordariomycetidae</taxon>
        <taxon>Sordariales</taxon>
        <taxon>Lasiosphaeriaceae</taxon>
        <taxon>Cercophora</taxon>
    </lineage>
</organism>
<sequence>MAPIGPFKLVTVNTAPDRAKRLVGRVVEDVKEKYTIIHAGNAPSIEDVQSVVEEHKPDILFTASMWTPEEAQKIISIAKGIVPELKTFSLPQGLQVEKGPDAVVEYIKEHLPGLLARAR</sequence>
<evidence type="ECO:0000313" key="2">
    <source>
        <dbReference type="Proteomes" id="UP001174936"/>
    </source>
</evidence>
<accession>A0AA40CNI8</accession>
<proteinExistence type="predicted"/>
<keyword evidence="2" id="KW-1185">Reference proteome</keyword>
<name>A0AA40CNI8_9PEZI</name>
<reference evidence="1" key="1">
    <citation type="submission" date="2023-06" db="EMBL/GenBank/DDBJ databases">
        <title>Genome-scale phylogeny and comparative genomics of the fungal order Sordariales.</title>
        <authorList>
            <consortium name="Lawrence Berkeley National Laboratory"/>
            <person name="Hensen N."/>
            <person name="Bonometti L."/>
            <person name="Westerberg I."/>
            <person name="Brannstrom I.O."/>
            <person name="Guillou S."/>
            <person name="Cros-Aarteil S."/>
            <person name="Calhoun S."/>
            <person name="Haridas S."/>
            <person name="Kuo A."/>
            <person name="Mondo S."/>
            <person name="Pangilinan J."/>
            <person name="Riley R."/>
            <person name="Labutti K."/>
            <person name="Andreopoulos B."/>
            <person name="Lipzen A."/>
            <person name="Chen C."/>
            <person name="Yanf M."/>
            <person name="Daum C."/>
            <person name="Ng V."/>
            <person name="Clum A."/>
            <person name="Steindorff A."/>
            <person name="Ohm R."/>
            <person name="Martin F."/>
            <person name="Silar P."/>
            <person name="Natvig D."/>
            <person name="Lalanne C."/>
            <person name="Gautier V."/>
            <person name="Ament-Velasquez S.L."/>
            <person name="Kruys A."/>
            <person name="Hutchinson M.I."/>
            <person name="Powell A.J."/>
            <person name="Barry K."/>
            <person name="Miller A.N."/>
            <person name="Grigoriev I.V."/>
            <person name="Debuchy R."/>
            <person name="Gladieux P."/>
            <person name="Thoren M.H."/>
            <person name="Johannesson H."/>
        </authorList>
    </citation>
    <scope>NUCLEOTIDE SEQUENCE</scope>
    <source>
        <strain evidence="1">SMH2532-1</strain>
    </source>
</reference>
<comment type="caution">
    <text evidence="1">The sequence shown here is derived from an EMBL/GenBank/DDBJ whole genome shotgun (WGS) entry which is preliminary data.</text>
</comment>
<protein>
    <submittedName>
        <fullName evidence="1">Uncharacterized protein</fullName>
    </submittedName>
</protein>